<dbReference type="Proteomes" id="UP001210211">
    <property type="component" value="Unassembled WGS sequence"/>
</dbReference>
<name>A0AAD6ENQ9_9POAL</name>
<dbReference type="InterPro" id="IPR008928">
    <property type="entry name" value="6-hairpin_glycosidase_sf"/>
</dbReference>
<feature type="active site" evidence="8">
    <location>
        <position position="451"/>
    </location>
</feature>
<comment type="catalytic activity">
    <reaction evidence="1 9">
        <text>Endohydrolysis of (1-&gt;4)-beta-D-glucosidic linkages in cellulose, lichenin and cereal beta-D-glucans.</text>
        <dbReference type="EC" id="3.2.1.4"/>
    </reaction>
</comment>
<dbReference type="PANTHER" id="PTHR22298">
    <property type="entry name" value="ENDO-1,4-BETA-GLUCANASE"/>
    <property type="match status" value="1"/>
</dbReference>
<dbReference type="FunFam" id="1.50.10.10:FF:000020">
    <property type="entry name" value="Endoglucanase"/>
    <property type="match status" value="1"/>
</dbReference>
<dbReference type="GO" id="GO:0030245">
    <property type="term" value="P:cellulose catabolic process"/>
    <property type="evidence" value="ECO:0007669"/>
    <property type="project" value="UniProtKB-KW"/>
</dbReference>
<evidence type="ECO:0000256" key="1">
    <source>
        <dbReference type="ARBA" id="ARBA00000966"/>
    </source>
</evidence>
<dbReference type="PROSITE" id="PS00592">
    <property type="entry name" value="GH9_2"/>
    <property type="match status" value="1"/>
</dbReference>
<dbReference type="Gene3D" id="1.50.10.10">
    <property type="match status" value="1"/>
</dbReference>
<keyword evidence="10" id="KW-0472">Membrane</keyword>
<keyword evidence="5 8" id="KW-0119">Carbohydrate metabolism</keyword>
<comment type="caution">
    <text evidence="12">The sequence shown here is derived from an EMBL/GenBank/DDBJ whole genome shotgun (WGS) entry which is preliminary data.</text>
</comment>
<proteinExistence type="inferred from homology"/>
<keyword evidence="4 9" id="KW-0136">Cellulose degradation</keyword>
<keyword evidence="3 8" id="KW-0378">Hydrolase</keyword>
<evidence type="ECO:0000256" key="9">
    <source>
        <dbReference type="RuleBase" id="RU361166"/>
    </source>
</evidence>
<dbReference type="Pfam" id="PF00759">
    <property type="entry name" value="Glyco_hydro_9"/>
    <property type="match status" value="1"/>
</dbReference>
<evidence type="ECO:0000313" key="12">
    <source>
        <dbReference type="EMBL" id="KAJ3691230.1"/>
    </source>
</evidence>
<evidence type="ECO:0000256" key="10">
    <source>
        <dbReference type="SAM" id="Phobius"/>
    </source>
</evidence>
<comment type="similarity">
    <text evidence="2 8 9">Belongs to the glycosyl hydrolase 9 (cellulase E) family.</text>
</comment>
<organism evidence="12 13">
    <name type="scientific">Rhynchospora tenuis</name>
    <dbReference type="NCBI Taxonomy" id="198213"/>
    <lineage>
        <taxon>Eukaryota</taxon>
        <taxon>Viridiplantae</taxon>
        <taxon>Streptophyta</taxon>
        <taxon>Embryophyta</taxon>
        <taxon>Tracheophyta</taxon>
        <taxon>Spermatophyta</taxon>
        <taxon>Magnoliopsida</taxon>
        <taxon>Liliopsida</taxon>
        <taxon>Poales</taxon>
        <taxon>Cyperaceae</taxon>
        <taxon>Cyperoideae</taxon>
        <taxon>Rhynchosporeae</taxon>
        <taxon>Rhynchospora</taxon>
    </lineage>
</organism>
<dbReference type="InterPro" id="IPR001701">
    <property type="entry name" value="Glyco_hydro_9"/>
</dbReference>
<keyword evidence="10" id="KW-0812">Transmembrane</keyword>
<evidence type="ECO:0000256" key="2">
    <source>
        <dbReference type="ARBA" id="ARBA00007072"/>
    </source>
</evidence>
<dbReference type="InterPro" id="IPR012341">
    <property type="entry name" value="6hp_glycosidase-like_sf"/>
</dbReference>
<evidence type="ECO:0000256" key="4">
    <source>
        <dbReference type="ARBA" id="ARBA00023001"/>
    </source>
</evidence>
<protein>
    <recommendedName>
        <fullName evidence="9">Endoglucanase</fullName>
        <ecNumber evidence="9">3.2.1.4</ecNumber>
    </recommendedName>
</protein>
<evidence type="ECO:0000256" key="3">
    <source>
        <dbReference type="ARBA" id="ARBA00022801"/>
    </source>
</evidence>
<dbReference type="GO" id="GO:0008810">
    <property type="term" value="F:cellulase activity"/>
    <property type="evidence" value="ECO:0007669"/>
    <property type="project" value="UniProtKB-EC"/>
</dbReference>
<evidence type="ECO:0000256" key="5">
    <source>
        <dbReference type="ARBA" id="ARBA00023277"/>
    </source>
</evidence>
<evidence type="ECO:0000259" key="11">
    <source>
        <dbReference type="Pfam" id="PF00759"/>
    </source>
</evidence>
<feature type="transmembrane region" description="Helical" evidence="10">
    <location>
        <begin position="14"/>
        <end position="31"/>
    </location>
</feature>
<keyword evidence="6 8" id="KW-0326">Glycosidase</keyword>
<reference evidence="12 13" key="1">
    <citation type="journal article" date="2022" name="Cell">
        <title>Repeat-based holocentromeres influence genome architecture and karyotype evolution.</title>
        <authorList>
            <person name="Hofstatter P.G."/>
            <person name="Thangavel G."/>
            <person name="Lux T."/>
            <person name="Neumann P."/>
            <person name="Vondrak T."/>
            <person name="Novak P."/>
            <person name="Zhang M."/>
            <person name="Costa L."/>
            <person name="Castellani M."/>
            <person name="Scott A."/>
            <person name="Toegelov H."/>
            <person name="Fuchs J."/>
            <person name="Mata-Sucre Y."/>
            <person name="Dias Y."/>
            <person name="Vanzela A.L.L."/>
            <person name="Huettel B."/>
            <person name="Almeida C.C.S."/>
            <person name="Simkova H."/>
            <person name="Souza G."/>
            <person name="Pedrosa-Harand A."/>
            <person name="Macas J."/>
            <person name="Mayer K.F.X."/>
            <person name="Houben A."/>
            <person name="Marques A."/>
        </authorList>
    </citation>
    <scope>NUCLEOTIDE SEQUENCE [LARGE SCALE GENOMIC DNA]</scope>
    <source>
        <strain evidence="12">RhyTen1mFocal</strain>
    </source>
</reference>
<accession>A0AAD6ENQ9</accession>
<dbReference type="InterPro" id="IPR018221">
    <property type="entry name" value="Glyco_hydro_9_His_AS"/>
</dbReference>
<evidence type="ECO:0000256" key="7">
    <source>
        <dbReference type="ARBA" id="ARBA00023326"/>
    </source>
</evidence>
<keyword evidence="10" id="KW-1133">Transmembrane helix</keyword>
<dbReference type="SUPFAM" id="SSF48208">
    <property type="entry name" value="Six-hairpin glycosidases"/>
    <property type="match status" value="1"/>
</dbReference>
<keyword evidence="13" id="KW-1185">Reference proteome</keyword>
<keyword evidence="7 8" id="KW-0624">Polysaccharide degradation</keyword>
<gene>
    <name evidence="12" type="ORF">LUZ61_020394</name>
</gene>
<dbReference type="EMBL" id="JAMRDG010000002">
    <property type="protein sequence ID" value="KAJ3691230.1"/>
    <property type="molecule type" value="Genomic_DNA"/>
</dbReference>
<feature type="domain" description="Glycoside hydrolase family 9" evidence="11">
    <location>
        <begin position="64"/>
        <end position="519"/>
    </location>
</feature>
<dbReference type="AlphaFoldDB" id="A0AAD6ENQ9"/>
<evidence type="ECO:0000256" key="6">
    <source>
        <dbReference type="ARBA" id="ARBA00023295"/>
    </source>
</evidence>
<evidence type="ECO:0000256" key="8">
    <source>
        <dbReference type="PROSITE-ProRule" id="PRU10059"/>
    </source>
</evidence>
<dbReference type="EC" id="3.2.1.4" evidence="9"/>
<sequence length="535" mass="57996">MVEARKGISCCKHVVLPVLVVLIAAVIIFLVKDKAHPSPVPFIPSSTPSAAPTPMVPTLENGTYGAALATSLQFLQIQKAGKLVGNTIAWRGDSALSDGKGAGLDLSKGLYDAGDHMKFGFPMAFTGTVLSWTILEYKQLLTGYGKLNLALDNLRWITDYLVNAHSADNVLCIQVGDPKLDHSCWDRPESMTEERPVLFINKTSPGSDVAGETAAALAAASLVFKSSNATYSSSLLKHAKQLFDFADKYRGIYSYTFPDLANYYNSSDYHDELLWAAAWLYHATGDMTYLQYTTDNGQKFKGYGDPTYFSWDDKRAGTQVLLSRVQLLSSDSLSNDINTVLGSYRSTAESVMCVLVPGTPISTTSRTEGGLLWIQDWNSLQHTVGSSFLATLYSNYMYAVQKTKISCSGTIVKADDIRQFADSQVKYILGSNPINMSYLVGYGSVYPKKVHHRGASIPANQNPSCSDRTWLVSSDPNPNIATGALVGGPSLSDSYNDARDNALQGEPTTTSSALFTGLLSGLDSNTNYTTLTSFT</sequence>
<evidence type="ECO:0000313" key="13">
    <source>
        <dbReference type="Proteomes" id="UP001210211"/>
    </source>
</evidence>